<dbReference type="Proteomes" id="UP000598271">
    <property type="component" value="Unassembled WGS sequence"/>
</dbReference>
<dbReference type="InterPro" id="IPR025924">
    <property type="entry name" value="YHYH_dom"/>
</dbReference>
<evidence type="ECO:0000313" key="4">
    <source>
        <dbReference type="Proteomes" id="UP000598271"/>
    </source>
</evidence>
<dbReference type="EMBL" id="BMXF01000003">
    <property type="protein sequence ID" value="GHB76916.1"/>
    <property type="molecule type" value="Genomic_DNA"/>
</dbReference>
<comment type="caution">
    <text evidence="3">The sequence shown here is derived from an EMBL/GenBank/DDBJ whole genome shotgun (WGS) entry which is preliminary data.</text>
</comment>
<gene>
    <name evidence="3" type="ORF">GCM10007390_33620</name>
</gene>
<dbReference type="PANTHER" id="PTHR30289">
    <property type="entry name" value="UNCHARACTERIZED PROTEIN YBCL-RELATED"/>
    <property type="match status" value="1"/>
</dbReference>
<reference evidence="3 4" key="1">
    <citation type="journal article" date="2014" name="Int. J. Syst. Evol. Microbiol.">
        <title>Complete genome sequence of Corynebacterium casei LMG S-19264T (=DSM 44701T), isolated from a smear-ripened cheese.</title>
        <authorList>
            <consortium name="US DOE Joint Genome Institute (JGI-PGF)"/>
            <person name="Walter F."/>
            <person name="Albersmeier A."/>
            <person name="Kalinowski J."/>
            <person name="Ruckert C."/>
        </authorList>
    </citation>
    <scope>NUCLEOTIDE SEQUENCE [LARGE SCALE GENOMIC DNA]</scope>
    <source>
        <strain evidence="3 4">KCTC 12866</strain>
    </source>
</reference>
<name>A0A8J3GAS5_9BACT</name>
<sequence>MNKTIMFKSNLALGVCAFVTFIAACTKNDDATTVDPAASTTTITEVVKANYKSMVTVSTSGNTITLKSEGVPDHVTPYWGVGNALYEAQKSDGALTPGSLRSQNFVMTLTATPTEATTKEATSLGPIGMALNGVAIYNDREGGNVPVDAAVLQTMDRGGAHSGPGGLYHYHFDGDFTSKDDAKLIGFLRDGFPIYGRKDMDGSYPSNLDTNGGHTAATADFPNGVYHYHSSAMNYLNSGYYILKAGSYHGTKGTFTF</sequence>
<evidence type="ECO:0000256" key="1">
    <source>
        <dbReference type="SAM" id="SignalP"/>
    </source>
</evidence>
<proteinExistence type="predicted"/>
<feature type="signal peptide" evidence="1">
    <location>
        <begin position="1"/>
        <end position="23"/>
    </location>
</feature>
<keyword evidence="1" id="KW-0732">Signal</keyword>
<dbReference type="PANTHER" id="PTHR30289:SF8">
    <property type="entry name" value="YHYH DOMAIN-CONTAINING PROTEIN"/>
    <property type="match status" value="1"/>
</dbReference>
<protein>
    <recommendedName>
        <fullName evidence="2">YHYH domain-containing protein</fullName>
    </recommendedName>
</protein>
<dbReference type="Pfam" id="PF14240">
    <property type="entry name" value="YHYH"/>
    <property type="match status" value="1"/>
</dbReference>
<feature type="domain" description="YHYH" evidence="2">
    <location>
        <begin position="108"/>
        <end position="198"/>
    </location>
</feature>
<evidence type="ECO:0000259" key="2">
    <source>
        <dbReference type="Pfam" id="PF14240"/>
    </source>
</evidence>
<keyword evidence="4" id="KW-1185">Reference proteome</keyword>
<accession>A0A8J3GAS5</accession>
<feature type="chain" id="PRO_5035203034" description="YHYH domain-containing protein" evidence="1">
    <location>
        <begin position="24"/>
        <end position="257"/>
    </location>
</feature>
<dbReference type="RefSeq" id="WP_229581048.1">
    <property type="nucleotide sequence ID" value="NZ_BMXF01000003.1"/>
</dbReference>
<dbReference type="AlphaFoldDB" id="A0A8J3GAS5"/>
<evidence type="ECO:0000313" key="3">
    <source>
        <dbReference type="EMBL" id="GHB76916.1"/>
    </source>
</evidence>
<organism evidence="3 4">
    <name type="scientific">Persicitalea jodogahamensis</name>
    <dbReference type="NCBI Taxonomy" id="402147"/>
    <lineage>
        <taxon>Bacteria</taxon>
        <taxon>Pseudomonadati</taxon>
        <taxon>Bacteroidota</taxon>
        <taxon>Cytophagia</taxon>
        <taxon>Cytophagales</taxon>
        <taxon>Spirosomataceae</taxon>
        <taxon>Persicitalea</taxon>
    </lineage>
</organism>
<dbReference type="PROSITE" id="PS51257">
    <property type="entry name" value="PROKAR_LIPOPROTEIN"/>
    <property type="match status" value="1"/>
</dbReference>